<name>A0A2P7YNC3_9PEZI</name>
<feature type="compositionally biased region" description="Basic and acidic residues" evidence="1">
    <location>
        <begin position="162"/>
        <end position="171"/>
    </location>
</feature>
<dbReference type="AlphaFoldDB" id="A0A2P7YNC3"/>
<feature type="compositionally biased region" description="Basic and acidic residues" evidence="1">
    <location>
        <begin position="105"/>
        <end position="129"/>
    </location>
</feature>
<evidence type="ECO:0008006" key="4">
    <source>
        <dbReference type="Google" id="ProtNLM"/>
    </source>
</evidence>
<sequence length="366" mass="40163">MASYLTAIRLSESARKRKRTKFGLVDVIFGPEYLSGKPASNYYLVRSKDGRPLNTTARASKSRHVKVNAENEQLSQKDIDKKADTGHKESKHKSKHKSKSQPAGDVKKADSKPAAEEKKKDEPEEKDKPSPAAPDDDADKDAHVFTAEQDAKLTEMKTGNKTWKEIEEALNKPKFALQARWKEIKPSEEGAAGNGAAGGGGKGGDAAKDKATAGKEGGAENAQIHGRDQDNVAEAEAEKNKQQGKQANNENQGGKKGKKNKQLKQTLLDMMPNGVPTPPASVHSVRSSRTYRGRAEPKLSLSVLTALLEEDAEFFTAAEIRDLWKLLTDDEEDQWLRVASRFFDATGRRVHEDDIKAKVKALLAKV</sequence>
<accession>A0A2P7YNC3</accession>
<feature type="compositionally biased region" description="Basic and acidic residues" evidence="1">
    <location>
        <begin position="225"/>
        <end position="241"/>
    </location>
</feature>
<feature type="compositionally biased region" description="Basic residues" evidence="1">
    <location>
        <begin position="89"/>
        <end position="99"/>
    </location>
</feature>
<gene>
    <name evidence="2" type="ORF">B9Z65_2209</name>
</gene>
<protein>
    <recommendedName>
        <fullName evidence="4">Myb-like domain-containing protein</fullName>
    </recommendedName>
</protein>
<proteinExistence type="predicted"/>
<reference evidence="2 3" key="1">
    <citation type="submission" date="2017-05" db="EMBL/GenBank/DDBJ databases">
        <title>Draft genome sequence of Elsinoe australis.</title>
        <authorList>
            <person name="Cheng Q."/>
        </authorList>
    </citation>
    <scope>NUCLEOTIDE SEQUENCE [LARGE SCALE GENOMIC DNA]</scope>
    <source>
        <strain evidence="2 3">NL1</strain>
    </source>
</reference>
<dbReference type="OrthoDB" id="5427780at2759"/>
<dbReference type="STRING" id="40998.A0A2P7YNC3"/>
<feature type="compositionally biased region" description="Gly residues" evidence="1">
    <location>
        <begin position="192"/>
        <end position="204"/>
    </location>
</feature>
<dbReference type="EMBL" id="NHZQ01000412">
    <property type="protein sequence ID" value="PSK37467.1"/>
    <property type="molecule type" value="Genomic_DNA"/>
</dbReference>
<organism evidence="2 3">
    <name type="scientific">Elsinoe australis</name>
    <dbReference type="NCBI Taxonomy" id="40998"/>
    <lineage>
        <taxon>Eukaryota</taxon>
        <taxon>Fungi</taxon>
        <taxon>Dikarya</taxon>
        <taxon>Ascomycota</taxon>
        <taxon>Pezizomycotina</taxon>
        <taxon>Dothideomycetes</taxon>
        <taxon>Dothideomycetidae</taxon>
        <taxon>Myriangiales</taxon>
        <taxon>Elsinoaceae</taxon>
        <taxon>Elsinoe</taxon>
    </lineage>
</organism>
<feature type="compositionally biased region" description="Basic and acidic residues" evidence="1">
    <location>
        <begin position="75"/>
        <end position="88"/>
    </location>
</feature>
<feature type="compositionally biased region" description="Low complexity" evidence="1">
    <location>
        <begin position="243"/>
        <end position="252"/>
    </location>
</feature>
<keyword evidence="3" id="KW-1185">Reference proteome</keyword>
<evidence type="ECO:0000313" key="3">
    <source>
        <dbReference type="Proteomes" id="UP000243723"/>
    </source>
</evidence>
<comment type="caution">
    <text evidence="2">The sequence shown here is derived from an EMBL/GenBank/DDBJ whole genome shotgun (WGS) entry which is preliminary data.</text>
</comment>
<evidence type="ECO:0000313" key="2">
    <source>
        <dbReference type="EMBL" id="PSK37467.1"/>
    </source>
</evidence>
<feature type="region of interest" description="Disordered" evidence="1">
    <location>
        <begin position="52"/>
        <end position="260"/>
    </location>
</feature>
<dbReference type="Proteomes" id="UP000243723">
    <property type="component" value="Unassembled WGS sequence"/>
</dbReference>
<evidence type="ECO:0000256" key="1">
    <source>
        <dbReference type="SAM" id="MobiDB-lite"/>
    </source>
</evidence>